<sequence length="175" mass="18662">MTTVEDLALPPALAAALAVPLPRGDDDWVDFEPFAEFDPAEETLGRLRLWTGNPGLDGDLFRLFGQDGTGGQVAFWLVRPGLPVAEQPVVFLGSEGETAVPARDLADFLWLLAAGYGPVEAVGHAGPDWTPRPAPELVAVAERYAPGRRRPAAELLALAAGEFPDFDDVVMELCG</sequence>
<gene>
    <name evidence="1" type="ORF">FHX73_113040</name>
</gene>
<comment type="caution">
    <text evidence="1">The sequence shown here is derived from an EMBL/GenBank/DDBJ whole genome shotgun (WGS) entry which is preliminary data.</text>
</comment>
<proteinExistence type="predicted"/>
<organism evidence="1 2">
    <name type="scientific">Kitasatospora viridis</name>
    <dbReference type="NCBI Taxonomy" id="281105"/>
    <lineage>
        <taxon>Bacteria</taxon>
        <taxon>Bacillati</taxon>
        <taxon>Actinomycetota</taxon>
        <taxon>Actinomycetes</taxon>
        <taxon>Kitasatosporales</taxon>
        <taxon>Streptomycetaceae</taxon>
        <taxon>Kitasatospora</taxon>
    </lineage>
</organism>
<evidence type="ECO:0008006" key="3">
    <source>
        <dbReference type="Google" id="ProtNLM"/>
    </source>
</evidence>
<dbReference type="OrthoDB" id="286413at2"/>
<keyword evidence="2" id="KW-1185">Reference proteome</keyword>
<dbReference type="RefSeq" id="WP_145905505.1">
    <property type="nucleotide sequence ID" value="NZ_BAAAMZ010000015.1"/>
</dbReference>
<reference evidence="1 2" key="1">
    <citation type="submission" date="2019-06" db="EMBL/GenBank/DDBJ databases">
        <title>Sequencing the genomes of 1000 actinobacteria strains.</title>
        <authorList>
            <person name="Klenk H.-P."/>
        </authorList>
    </citation>
    <scope>NUCLEOTIDE SEQUENCE [LARGE SCALE GENOMIC DNA]</scope>
    <source>
        <strain evidence="1 2">DSM 44826</strain>
    </source>
</reference>
<accession>A0A561UIN4</accession>
<dbReference type="Proteomes" id="UP000317940">
    <property type="component" value="Unassembled WGS sequence"/>
</dbReference>
<name>A0A561UIN4_9ACTN</name>
<dbReference type="AlphaFoldDB" id="A0A561UIN4"/>
<protein>
    <recommendedName>
        <fullName evidence="3">SMI1/KNR4 family protein</fullName>
    </recommendedName>
</protein>
<dbReference type="EMBL" id="VIWT01000001">
    <property type="protein sequence ID" value="TWF99199.1"/>
    <property type="molecule type" value="Genomic_DNA"/>
</dbReference>
<evidence type="ECO:0000313" key="1">
    <source>
        <dbReference type="EMBL" id="TWF99199.1"/>
    </source>
</evidence>
<evidence type="ECO:0000313" key="2">
    <source>
        <dbReference type="Proteomes" id="UP000317940"/>
    </source>
</evidence>